<organism evidence="2 3">
    <name type="scientific">Anopheles dirus</name>
    <dbReference type="NCBI Taxonomy" id="7168"/>
    <lineage>
        <taxon>Eukaryota</taxon>
        <taxon>Metazoa</taxon>
        <taxon>Ecdysozoa</taxon>
        <taxon>Arthropoda</taxon>
        <taxon>Hexapoda</taxon>
        <taxon>Insecta</taxon>
        <taxon>Pterygota</taxon>
        <taxon>Neoptera</taxon>
        <taxon>Endopterygota</taxon>
        <taxon>Diptera</taxon>
        <taxon>Nematocera</taxon>
        <taxon>Culicoidea</taxon>
        <taxon>Culicidae</taxon>
        <taxon>Anophelinae</taxon>
        <taxon>Anopheles</taxon>
    </lineage>
</organism>
<dbReference type="PANTHER" id="PTHR41967">
    <property type="entry name" value="FI19406P1-RELATED"/>
    <property type="match status" value="1"/>
</dbReference>
<dbReference type="Pfam" id="PF15995">
    <property type="entry name" value="DUF4771"/>
    <property type="match status" value="1"/>
</dbReference>
<evidence type="ECO:0000313" key="3">
    <source>
        <dbReference type="Proteomes" id="UP000075884"/>
    </source>
</evidence>
<dbReference type="AlphaFoldDB" id="A0A182NPD3"/>
<evidence type="ECO:0000259" key="1">
    <source>
        <dbReference type="Pfam" id="PF15995"/>
    </source>
</evidence>
<reference evidence="3" key="1">
    <citation type="submission" date="2013-03" db="EMBL/GenBank/DDBJ databases">
        <title>The Genome Sequence of Anopheles dirus WRAIR2.</title>
        <authorList>
            <consortium name="The Broad Institute Genomics Platform"/>
            <person name="Neafsey D.E."/>
            <person name="Walton C."/>
            <person name="Walker B."/>
            <person name="Young S.K."/>
            <person name="Zeng Q."/>
            <person name="Gargeya S."/>
            <person name="Fitzgerald M."/>
            <person name="Haas B."/>
            <person name="Abouelleil A."/>
            <person name="Allen A.W."/>
            <person name="Alvarado L."/>
            <person name="Arachchi H.M."/>
            <person name="Berlin A.M."/>
            <person name="Chapman S.B."/>
            <person name="Gainer-Dewar J."/>
            <person name="Goldberg J."/>
            <person name="Griggs A."/>
            <person name="Gujja S."/>
            <person name="Hansen M."/>
            <person name="Howarth C."/>
            <person name="Imamovic A."/>
            <person name="Ireland A."/>
            <person name="Larimer J."/>
            <person name="McCowan C."/>
            <person name="Murphy C."/>
            <person name="Pearson M."/>
            <person name="Poon T.W."/>
            <person name="Priest M."/>
            <person name="Roberts A."/>
            <person name="Saif S."/>
            <person name="Shea T."/>
            <person name="Sisk P."/>
            <person name="Sykes S."/>
            <person name="Wortman J."/>
            <person name="Nusbaum C."/>
            <person name="Birren B."/>
        </authorList>
    </citation>
    <scope>NUCLEOTIDE SEQUENCE [LARGE SCALE GENOMIC DNA]</scope>
    <source>
        <strain evidence="3">WRAIR2</strain>
    </source>
</reference>
<dbReference type="Proteomes" id="UP000075884">
    <property type="component" value="Unassembled WGS sequence"/>
</dbReference>
<sequence>MQAVRAQCAQWTEQELIEDGKRQVESLLKRLVDEAVTMAILEPAKQCPECQERFAMQQKLLKGQKCTCAESESSETLVSESVAQLKQRYFRFCDKPVPFEFDHDQIMGREKHQEPVCPIKCAIQRALGVEQTESGADVDQAIERFAKMTWDEETKHWREQMARKSVRQESTSATTDPLELDYFDTKDVSVLQELLKRALRRLADHPLYLLASFPNVDQLPILKAWIRDRYGVPITAQERSIALLESKHFWDYLIPRATGMRWPTRKDTGLRLEVNWDYKTKLESMAGSMMYKFYRKYKTVQIQEGRLWWTSMVPYHAGPDRFRRTFSAYFPNCEPELFPLVRPWRPFEYRAMPTVKGANSRSRF</sequence>
<dbReference type="PANTHER" id="PTHR41967:SF6">
    <property type="entry name" value="FI19406P1-RELATED"/>
    <property type="match status" value="1"/>
</dbReference>
<dbReference type="EnsemblMetazoa" id="ADIR009518-RA">
    <property type="protein sequence ID" value="ADIR009518-PA"/>
    <property type="gene ID" value="ADIR009518"/>
</dbReference>
<accession>A0A182NPD3</accession>
<keyword evidence="3" id="KW-1185">Reference proteome</keyword>
<protein>
    <submittedName>
        <fullName evidence="2">DUF4771 domain-containing protein</fullName>
    </submittedName>
</protein>
<dbReference type="InterPro" id="IPR031936">
    <property type="entry name" value="DUF4771"/>
</dbReference>
<evidence type="ECO:0000313" key="2">
    <source>
        <dbReference type="EnsemblMetazoa" id="ADIR009518-PA"/>
    </source>
</evidence>
<dbReference type="VEuPathDB" id="VectorBase:ADIR009518"/>
<feature type="domain" description="DUF4771" evidence="1">
    <location>
        <begin position="182"/>
        <end position="333"/>
    </location>
</feature>
<reference evidence="2" key="2">
    <citation type="submission" date="2020-05" db="UniProtKB">
        <authorList>
            <consortium name="EnsemblMetazoa"/>
        </authorList>
    </citation>
    <scope>IDENTIFICATION</scope>
    <source>
        <strain evidence="2">WRAIR2</strain>
    </source>
</reference>
<name>A0A182NPD3_9DIPT</name>
<proteinExistence type="predicted"/>